<evidence type="ECO:0000259" key="3">
    <source>
        <dbReference type="PROSITE" id="PS50883"/>
    </source>
</evidence>
<keyword evidence="1" id="KW-0472">Membrane</keyword>
<name>A0A254N0P1_9BURK</name>
<dbReference type="SUPFAM" id="SSF55785">
    <property type="entry name" value="PYP-like sensor domain (PAS domain)"/>
    <property type="match status" value="2"/>
</dbReference>
<feature type="domain" description="PAC" evidence="2">
    <location>
        <begin position="337"/>
        <end position="390"/>
    </location>
</feature>
<dbReference type="FunFam" id="3.30.70.270:FF:000001">
    <property type="entry name" value="Diguanylate cyclase domain protein"/>
    <property type="match status" value="1"/>
</dbReference>
<dbReference type="InterPro" id="IPR052155">
    <property type="entry name" value="Biofilm_reg_signaling"/>
</dbReference>
<dbReference type="CDD" id="cd01948">
    <property type="entry name" value="EAL"/>
    <property type="match status" value="1"/>
</dbReference>
<dbReference type="InterPro" id="IPR013655">
    <property type="entry name" value="PAS_fold_3"/>
</dbReference>
<dbReference type="SMART" id="SM00267">
    <property type="entry name" value="GGDEF"/>
    <property type="match status" value="1"/>
</dbReference>
<dbReference type="InterPro" id="IPR043128">
    <property type="entry name" value="Rev_trsase/Diguanyl_cyclase"/>
</dbReference>
<dbReference type="SUPFAM" id="SSF55073">
    <property type="entry name" value="Nucleotide cyclase"/>
    <property type="match status" value="1"/>
</dbReference>
<dbReference type="EMBL" id="NISI01000012">
    <property type="protein sequence ID" value="OWR01865.1"/>
    <property type="molecule type" value="Genomic_DNA"/>
</dbReference>
<dbReference type="NCBIfam" id="TIGR00254">
    <property type="entry name" value="GGDEF"/>
    <property type="match status" value="1"/>
</dbReference>
<keyword evidence="6" id="KW-1185">Reference proteome</keyword>
<proteinExistence type="predicted"/>
<dbReference type="SMART" id="SM00091">
    <property type="entry name" value="PAS"/>
    <property type="match status" value="2"/>
</dbReference>
<gene>
    <name evidence="5" type="ORF">CDO81_22885</name>
</gene>
<dbReference type="InterPro" id="IPR000014">
    <property type="entry name" value="PAS"/>
</dbReference>
<feature type="domain" description="GGDEF" evidence="4">
    <location>
        <begin position="423"/>
        <end position="556"/>
    </location>
</feature>
<dbReference type="PROSITE" id="PS50883">
    <property type="entry name" value="EAL"/>
    <property type="match status" value="1"/>
</dbReference>
<keyword evidence="1" id="KW-1133">Transmembrane helix</keyword>
<sequence>MALAAGLAAGLAAAFLAAALGSTAALKPAPGVNLGSLAAAILILAPVLGFTPLRAARACCLKEPKPGIDTAPPFFTVVTTASSRVSRMRPASALLSSCLAARCSIRSVLFMRGVSRNNAPERLGRARLWLIARGIQSGRVPYPSRRSVPVQFSTLLDALPQQVWKADAQGRLLWMNARLAEALNRPALPSPLVNWLHADDREAFRHRWAQAQANGRFEMEYRLGQQWVLAQAQRLPDSPHWLGTHIDISARRTAEARLQQADEVWKLALECSGDGVWDWHVQRGTEHFSERYLRLHGFQPGDVDATPEAFDARTHPDDIPQMNRDREDHFAGRTAIYRNEHRVLAKDGTWKWVLSRGMVIERDTAGQPVRMVGTHTDITDRKRQEALVWQQARVDALTGLPNRRALRERIDRALAQRAVRGDEELAVMFVDLDHFKEVNDSLGHDVGDALLGQVAQRLQACMPPGGVVARMGGDEFTVLLAAADAAAAAEQVGRDMLAALSATFDVGGERVYVSASIGVSLAPRDGVEIESLFKHADQALYEAKGAGRNRLRLFTPDLHEAVQRRARLAAELRQALPARQFKLVYQPILSLRDPTAPPRKAEALLRWTHPKLGDVSPAQFIPLAEASGLIVDIGDWVFREAAAQVQAWRARGHASFQVAINKSPVQFLSERSQQAHPDWVEHLRTLGLPGEALAVEITEGLLLERDEAVAERLRALRAAGLSISLDDFGTGYSSLSYLQHHEIDTVKIDRSFVAGLEAGGKALALCRAIVTMAHELGMQVVAEGIETEAQMRALQAMGCDWGQGWWFGKGVSAEAFEERWLAGAVQGSVTGTAR</sequence>
<dbReference type="Pfam" id="PF00563">
    <property type="entry name" value="EAL"/>
    <property type="match status" value="1"/>
</dbReference>
<dbReference type="SUPFAM" id="SSF141868">
    <property type="entry name" value="EAL domain-like"/>
    <property type="match status" value="1"/>
</dbReference>
<evidence type="ECO:0000259" key="4">
    <source>
        <dbReference type="PROSITE" id="PS50887"/>
    </source>
</evidence>
<comment type="caution">
    <text evidence="5">The sequence shown here is derived from an EMBL/GenBank/DDBJ whole genome shotgun (WGS) entry which is preliminary data.</text>
</comment>
<dbReference type="PROSITE" id="PS50887">
    <property type="entry name" value="GGDEF"/>
    <property type="match status" value="1"/>
</dbReference>
<dbReference type="InterPro" id="IPR001633">
    <property type="entry name" value="EAL_dom"/>
</dbReference>
<feature type="domain" description="EAL" evidence="3">
    <location>
        <begin position="565"/>
        <end position="824"/>
    </location>
</feature>
<reference evidence="5 6" key="1">
    <citation type="journal article" date="2007" name="Int. J. Syst. Evol. Microbiol.">
        <title>Description of Pelomonas aquatica sp. nov. and Pelomonas puraquae sp. nov., isolated from industrial and haemodialysis water.</title>
        <authorList>
            <person name="Gomila M."/>
            <person name="Bowien B."/>
            <person name="Falsen E."/>
            <person name="Moore E.R."/>
            <person name="Lalucat J."/>
        </authorList>
    </citation>
    <scope>NUCLEOTIDE SEQUENCE [LARGE SCALE GENOMIC DNA]</scope>
    <source>
        <strain evidence="5 6">CCUG 52769</strain>
    </source>
</reference>
<evidence type="ECO:0000259" key="2">
    <source>
        <dbReference type="PROSITE" id="PS50113"/>
    </source>
</evidence>
<protein>
    <submittedName>
        <fullName evidence="5">GGDEF domain-containing protein</fullName>
    </submittedName>
</protein>
<dbReference type="InterPro" id="IPR001610">
    <property type="entry name" value="PAC"/>
</dbReference>
<dbReference type="NCBIfam" id="TIGR00229">
    <property type="entry name" value="sensory_box"/>
    <property type="match status" value="1"/>
</dbReference>
<dbReference type="GO" id="GO:0003824">
    <property type="term" value="F:catalytic activity"/>
    <property type="evidence" value="ECO:0007669"/>
    <property type="project" value="UniProtKB-ARBA"/>
</dbReference>
<dbReference type="PANTHER" id="PTHR44757:SF2">
    <property type="entry name" value="BIOFILM ARCHITECTURE MAINTENANCE PROTEIN MBAA"/>
    <property type="match status" value="1"/>
</dbReference>
<dbReference type="PROSITE" id="PS50113">
    <property type="entry name" value="PAC"/>
    <property type="match status" value="1"/>
</dbReference>
<evidence type="ECO:0000256" key="1">
    <source>
        <dbReference type="SAM" id="Phobius"/>
    </source>
</evidence>
<dbReference type="Pfam" id="PF00990">
    <property type="entry name" value="GGDEF"/>
    <property type="match status" value="1"/>
</dbReference>
<dbReference type="Gene3D" id="3.30.70.270">
    <property type="match status" value="1"/>
</dbReference>
<dbReference type="SMART" id="SM00052">
    <property type="entry name" value="EAL"/>
    <property type="match status" value="1"/>
</dbReference>
<dbReference type="CDD" id="cd01949">
    <property type="entry name" value="GGDEF"/>
    <property type="match status" value="1"/>
</dbReference>
<dbReference type="InterPro" id="IPR029787">
    <property type="entry name" value="Nucleotide_cyclase"/>
</dbReference>
<dbReference type="InterPro" id="IPR000160">
    <property type="entry name" value="GGDEF_dom"/>
</dbReference>
<dbReference type="Pfam" id="PF08447">
    <property type="entry name" value="PAS_3"/>
    <property type="match status" value="1"/>
</dbReference>
<dbReference type="InterPro" id="IPR035965">
    <property type="entry name" value="PAS-like_dom_sf"/>
</dbReference>
<evidence type="ECO:0000313" key="5">
    <source>
        <dbReference type="EMBL" id="OWR01865.1"/>
    </source>
</evidence>
<accession>A0A254N0P1</accession>
<dbReference type="SMART" id="SM00086">
    <property type="entry name" value="PAC"/>
    <property type="match status" value="2"/>
</dbReference>
<organism evidence="5 6">
    <name type="scientific">Roseateles puraquae</name>
    <dbReference type="NCBI Taxonomy" id="431059"/>
    <lineage>
        <taxon>Bacteria</taxon>
        <taxon>Pseudomonadati</taxon>
        <taxon>Pseudomonadota</taxon>
        <taxon>Betaproteobacteria</taxon>
        <taxon>Burkholderiales</taxon>
        <taxon>Sphaerotilaceae</taxon>
        <taxon>Roseateles</taxon>
    </lineage>
</organism>
<evidence type="ECO:0000313" key="6">
    <source>
        <dbReference type="Proteomes" id="UP000197446"/>
    </source>
</evidence>
<dbReference type="InterPro" id="IPR035919">
    <property type="entry name" value="EAL_sf"/>
</dbReference>
<dbReference type="PANTHER" id="PTHR44757">
    <property type="entry name" value="DIGUANYLATE CYCLASE DGCP"/>
    <property type="match status" value="1"/>
</dbReference>
<dbReference type="InterPro" id="IPR000700">
    <property type="entry name" value="PAS-assoc_C"/>
</dbReference>
<dbReference type="Proteomes" id="UP000197446">
    <property type="component" value="Unassembled WGS sequence"/>
</dbReference>
<dbReference type="CDD" id="cd00130">
    <property type="entry name" value="PAS"/>
    <property type="match status" value="1"/>
</dbReference>
<dbReference type="Gene3D" id="3.30.450.20">
    <property type="entry name" value="PAS domain"/>
    <property type="match status" value="2"/>
</dbReference>
<dbReference type="Gene3D" id="3.20.20.450">
    <property type="entry name" value="EAL domain"/>
    <property type="match status" value="1"/>
</dbReference>
<dbReference type="AlphaFoldDB" id="A0A254N0P1"/>
<keyword evidence="1" id="KW-0812">Transmembrane</keyword>
<feature type="transmembrane region" description="Helical" evidence="1">
    <location>
        <begin position="34"/>
        <end position="53"/>
    </location>
</feature>